<keyword evidence="3" id="KW-0175">Coiled coil</keyword>
<sequence length="393" mass="45014">MQQSRTTFFFLVLSIASIMLCMVASIYIGYQHLTQTQEAWTRDAAYREKVNAAFLMRESVRERSFRLTIASTLDDYFDRDVELEAFRNEAGRFLKAREVLQKLNLTTEEARALETLENNIRLARPIIEKAMIEVVEEDWSMETRKKLFNGVIAQIDVLNSLNAFVKVFEKASKREAVKAQKEINKAQNNMILLSAAAVVIALLISWFVLLSENRFKRRVDEDTEKLHDISNTDALTDIPNRRAFDEFLQSSWDQALKSSTDLSLILIDIDYFKLYNDKYGHAKGDETLITVAQTLSKEVNRTSDLVARYGGEEFACILPNTNREGAYAVAEHLKETIEYLKIEHGPSMVSDYITISIGLGSITPCENHNLSTFFKTVDDKLYKAKRSGRNRIN</sequence>
<dbReference type="RefSeq" id="WP_069186239.1">
    <property type="nucleotide sequence ID" value="NZ_FLYE01000002.1"/>
</dbReference>
<dbReference type="GO" id="GO:0043709">
    <property type="term" value="P:cell adhesion involved in single-species biofilm formation"/>
    <property type="evidence" value="ECO:0007669"/>
    <property type="project" value="TreeGrafter"/>
</dbReference>
<name>A0A1C3RE18_9PROT</name>
<dbReference type="Proteomes" id="UP000231658">
    <property type="component" value="Unassembled WGS sequence"/>
</dbReference>
<dbReference type="GO" id="GO:0005886">
    <property type="term" value="C:plasma membrane"/>
    <property type="evidence" value="ECO:0007669"/>
    <property type="project" value="TreeGrafter"/>
</dbReference>
<keyword evidence="6" id="KW-0808">Transferase</keyword>
<keyword evidence="4" id="KW-0472">Membrane</keyword>
<feature type="coiled-coil region" evidence="3">
    <location>
        <begin position="169"/>
        <end position="196"/>
    </location>
</feature>
<protein>
    <recommendedName>
        <fullName evidence="1">diguanylate cyclase</fullName>
        <ecNumber evidence="1">2.7.7.65</ecNumber>
    </recommendedName>
</protein>
<reference evidence="6 7" key="1">
    <citation type="submission" date="2016-07" db="EMBL/GenBank/DDBJ databases">
        <authorList>
            <person name="Lefevre C.T."/>
        </authorList>
    </citation>
    <scope>NUCLEOTIDE SEQUENCE [LARGE SCALE GENOMIC DNA]</scope>
    <source>
        <strain evidence="6">PR1</strain>
    </source>
</reference>
<dbReference type="PANTHER" id="PTHR45138">
    <property type="entry name" value="REGULATORY COMPONENTS OF SENSORY TRANSDUCTION SYSTEM"/>
    <property type="match status" value="1"/>
</dbReference>
<dbReference type="InterPro" id="IPR043128">
    <property type="entry name" value="Rev_trsase/Diguanyl_cyclase"/>
</dbReference>
<dbReference type="InterPro" id="IPR029787">
    <property type="entry name" value="Nucleotide_cyclase"/>
</dbReference>
<feature type="transmembrane region" description="Helical" evidence="4">
    <location>
        <begin position="7"/>
        <end position="30"/>
    </location>
</feature>
<evidence type="ECO:0000259" key="5">
    <source>
        <dbReference type="PROSITE" id="PS50887"/>
    </source>
</evidence>
<gene>
    <name evidence="6" type="ORF">MTBPR1_100174</name>
</gene>
<feature type="transmembrane region" description="Helical" evidence="4">
    <location>
        <begin position="190"/>
        <end position="210"/>
    </location>
</feature>
<evidence type="ECO:0000256" key="3">
    <source>
        <dbReference type="SAM" id="Coils"/>
    </source>
</evidence>
<dbReference type="STRING" id="1867952.MTBPR1_100174"/>
<evidence type="ECO:0000256" key="2">
    <source>
        <dbReference type="ARBA" id="ARBA00034247"/>
    </source>
</evidence>
<dbReference type="SMART" id="SM00267">
    <property type="entry name" value="GGDEF"/>
    <property type="match status" value="1"/>
</dbReference>
<keyword evidence="4" id="KW-1133">Transmembrane helix</keyword>
<dbReference type="InterPro" id="IPR000160">
    <property type="entry name" value="GGDEF_dom"/>
</dbReference>
<dbReference type="CDD" id="cd01949">
    <property type="entry name" value="GGDEF"/>
    <property type="match status" value="1"/>
</dbReference>
<dbReference type="GO" id="GO:0052621">
    <property type="term" value="F:diguanylate cyclase activity"/>
    <property type="evidence" value="ECO:0007669"/>
    <property type="project" value="UniProtKB-EC"/>
</dbReference>
<evidence type="ECO:0000256" key="1">
    <source>
        <dbReference type="ARBA" id="ARBA00012528"/>
    </source>
</evidence>
<dbReference type="AlphaFoldDB" id="A0A1C3RE18"/>
<keyword evidence="7" id="KW-1185">Reference proteome</keyword>
<keyword evidence="4" id="KW-0812">Transmembrane</keyword>
<proteinExistence type="predicted"/>
<dbReference type="PANTHER" id="PTHR45138:SF9">
    <property type="entry name" value="DIGUANYLATE CYCLASE DGCM-RELATED"/>
    <property type="match status" value="1"/>
</dbReference>
<keyword evidence="6" id="KW-0548">Nucleotidyltransferase</keyword>
<evidence type="ECO:0000313" key="7">
    <source>
        <dbReference type="Proteomes" id="UP000231658"/>
    </source>
</evidence>
<dbReference type="InterPro" id="IPR050469">
    <property type="entry name" value="Diguanylate_Cyclase"/>
</dbReference>
<dbReference type="NCBIfam" id="TIGR00254">
    <property type="entry name" value="GGDEF"/>
    <property type="match status" value="1"/>
</dbReference>
<organism evidence="6 7">
    <name type="scientific">Candidatus Terasakiella magnetica</name>
    <dbReference type="NCBI Taxonomy" id="1867952"/>
    <lineage>
        <taxon>Bacteria</taxon>
        <taxon>Pseudomonadati</taxon>
        <taxon>Pseudomonadota</taxon>
        <taxon>Alphaproteobacteria</taxon>
        <taxon>Rhodospirillales</taxon>
        <taxon>Terasakiellaceae</taxon>
        <taxon>Terasakiella</taxon>
    </lineage>
</organism>
<dbReference type="Pfam" id="PF00990">
    <property type="entry name" value="GGDEF"/>
    <property type="match status" value="1"/>
</dbReference>
<dbReference type="GO" id="GO:1902201">
    <property type="term" value="P:negative regulation of bacterial-type flagellum-dependent cell motility"/>
    <property type="evidence" value="ECO:0007669"/>
    <property type="project" value="TreeGrafter"/>
</dbReference>
<dbReference type="SUPFAM" id="SSF55073">
    <property type="entry name" value="Nucleotide cyclase"/>
    <property type="match status" value="1"/>
</dbReference>
<dbReference type="Gene3D" id="3.30.70.270">
    <property type="match status" value="1"/>
</dbReference>
<evidence type="ECO:0000313" key="6">
    <source>
        <dbReference type="EMBL" id="SCA55533.1"/>
    </source>
</evidence>
<dbReference type="PROSITE" id="PS50887">
    <property type="entry name" value="GGDEF"/>
    <property type="match status" value="1"/>
</dbReference>
<evidence type="ECO:0000256" key="4">
    <source>
        <dbReference type="SAM" id="Phobius"/>
    </source>
</evidence>
<dbReference type="EC" id="2.7.7.65" evidence="1"/>
<feature type="domain" description="GGDEF" evidence="5">
    <location>
        <begin position="260"/>
        <end position="393"/>
    </location>
</feature>
<dbReference type="FunFam" id="3.30.70.270:FF:000001">
    <property type="entry name" value="Diguanylate cyclase domain protein"/>
    <property type="match status" value="1"/>
</dbReference>
<dbReference type="EMBL" id="FLYE01000002">
    <property type="protein sequence ID" value="SCA55533.1"/>
    <property type="molecule type" value="Genomic_DNA"/>
</dbReference>
<comment type="catalytic activity">
    <reaction evidence="2">
        <text>2 GTP = 3',3'-c-di-GMP + 2 diphosphate</text>
        <dbReference type="Rhea" id="RHEA:24898"/>
        <dbReference type="ChEBI" id="CHEBI:33019"/>
        <dbReference type="ChEBI" id="CHEBI:37565"/>
        <dbReference type="ChEBI" id="CHEBI:58805"/>
        <dbReference type="EC" id="2.7.7.65"/>
    </reaction>
</comment>
<accession>A0A1C3RE18</accession>